<reference evidence="2 3" key="1">
    <citation type="journal article" date="2018" name="BMC Genomics">
        <title>Comparative genome analyses reveal sequence features reflecting distinct modes of host-adaptation between dicot and monocot powdery mildew.</title>
        <authorList>
            <person name="Wu Y."/>
            <person name="Ma X."/>
            <person name="Pan Z."/>
            <person name="Kale S.D."/>
            <person name="Song Y."/>
            <person name="King H."/>
            <person name="Zhang Q."/>
            <person name="Presley C."/>
            <person name="Deng X."/>
            <person name="Wei C.I."/>
            <person name="Xiao S."/>
        </authorList>
    </citation>
    <scope>NUCLEOTIDE SEQUENCE [LARGE SCALE GENOMIC DNA]</scope>
    <source>
        <strain evidence="2">UMSG1</strain>
    </source>
</reference>
<feature type="compositionally biased region" description="Basic residues" evidence="1">
    <location>
        <begin position="40"/>
        <end position="49"/>
    </location>
</feature>
<proteinExistence type="predicted"/>
<gene>
    <name evidence="2" type="ORF">GcM1_221029</name>
</gene>
<protein>
    <submittedName>
        <fullName evidence="2">Uncharacterized protein</fullName>
    </submittedName>
</protein>
<dbReference type="AlphaFoldDB" id="A0A420IRN9"/>
<feature type="region of interest" description="Disordered" evidence="1">
    <location>
        <begin position="40"/>
        <end position="62"/>
    </location>
</feature>
<name>A0A420IRN9_9PEZI</name>
<accession>A0A420IRN9</accession>
<comment type="caution">
    <text evidence="2">The sequence shown here is derived from an EMBL/GenBank/DDBJ whole genome shotgun (WGS) entry which is preliminary data.</text>
</comment>
<evidence type="ECO:0000313" key="2">
    <source>
        <dbReference type="EMBL" id="RKF77196.1"/>
    </source>
</evidence>
<feature type="compositionally biased region" description="Low complexity" evidence="1">
    <location>
        <begin position="50"/>
        <end position="60"/>
    </location>
</feature>
<dbReference type="Proteomes" id="UP000285326">
    <property type="component" value="Unassembled WGS sequence"/>
</dbReference>
<organism evidence="2 3">
    <name type="scientific">Golovinomyces cichoracearum</name>
    <dbReference type="NCBI Taxonomy" id="62708"/>
    <lineage>
        <taxon>Eukaryota</taxon>
        <taxon>Fungi</taxon>
        <taxon>Dikarya</taxon>
        <taxon>Ascomycota</taxon>
        <taxon>Pezizomycotina</taxon>
        <taxon>Leotiomycetes</taxon>
        <taxon>Erysiphales</taxon>
        <taxon>Erysiphaceae</taxon>
        <taxon>Golovinomyces</taxon>
    </lineage>
</organism>
<sequence>MGEAPIDYVEFAKRINFPVNLLEFWQISPDGTKEFRRLSTRVNKKKSSKKATSPFSSSVSNADPGNNSYTSLMSVEQKAFRIPVFARAIVNEKFLRVALPKHISRADQGSEMNVISHGLVKALKLEKQGLETRGFSGLIMNTADGGVSELSHFVSFEIGVFGIWRKIETFTRPTQRKK</sequence>
<evidence type="ECO:0000313" key="3">
    <source>
        <dbReference type="Proteomes" id="UP000285326"/>
    </source>
</evidence>
<evidence type="ECO:0000256" key="1">
    <source>
        <dbReference type="SAM" id="MobiDB-lite"/>
    </source>
</evidence>
<dbReference type="EMBL" id="MCBS01022157">
    <property type="protein sequence ID" value="RKF77196.1"/>
    <property type="molecule type" value="Genomic_DNA"/>
</dbReference>